<gene>
    <name evidence="2" type="ORF">AWC38_SpisGene8370</name>
</gene>
<feature type="compositionally biased region" description="Low complexity" evidence="1">
    <location>
        <begin position="442"/>
        <end position="469"/>
    </location>
</feature>
<accession>A0A2B4SD39</accession>
<organism evidence="2 3">
    <name type="scientific">Stylophora pistillata</name>
    <name type="common">Smooth cauliflower coral</name>
    <dbReference type="NCBI Taxonomy" id="50429"/>
    <lineage>
        <taxon>Eukaryota</taxon>
        <taxon>Metazoa</taxon>
        <taxon>Cnidaria</taxon>
        <taxon>Anthozoa</taxon>
        <taxon>Hexacorallia</taxon>
        <taxon>Scleractinia</taxon>
        <taxon>Astrocoeniina</taxon>
        <taxon>Pocilloporidae</taxon>
        <taxon>Stylophora</taxon>
    </lineage>
</organism>
<dbReference type="AlphaFoldDB" id="A0A2B4SD39"/>
<feature type="region of interest" description="Disordered" evidence="1">
    <location>
        <begin position="566"/>
        <end position="592"/>
    </location>
</feature>
<dbReference type="EMBL" id="LSMT01000114">
    <property type="protein sequence ID" value="PFX26963.1"/>
    <property type="molecule type" value="Genomic_DNA"/>
</dbReference>
<feature type="region of interest" description="Disordered" evidence="1">
    <location>
        <begin position="204"/>
        <end position="228"/>
    </location>
</feature>
<feature type="region of interest" description="Disordered" evidence="1">
    <location>
        <begin position="144"/>
        <end position="166"/>
    </location>
</feature>
<dbReference type="Proteomes" id="UP000225706">
    <property type="component" value="Unassembled WGS sequence"/>
</dbReference>
<proteinExistence type="predicted"/>
<feature type="region of interest" description="Disordered" evidence="1">
    <location>
        <begin position="438"/>
        <end position="469"/>
    </location>
</feature>
<sequence>MRVADLQYVTPAKLQSCDEHVRGQRSDLGEVYQSTDGESDGGEEVEVGWEKKVHHSKGEISSGDVERLFALATAGSVKYSTVHEYQGKASTSKSMRRGRCGPVQGCTFVGAFPPQHLCQVHDLDNKGQTYRSYLQMARHYQGSDEEWHPHLSTPSSKKTSPLAKHSKRPLEVLTLADDYDLHQNRRGREQKRKMSLLSTHGKRCLLHPPRTTTPSVAPASGAEVDSEESDSVYEQGEDENEEAFFTHPTTQTPRHRWLVTFFTYLVTPRQATTVIETDNNKFAACSAGKEDPGTAAIWERCLGAQQGRWLQEFVLNMGKKADLPDMPETERKSLDEREVDGPAPIPLDSNMVHQLEIFITNLRSVVTKNGSDSRKIFLKTDGAPFQKATISWQITTFVSKTGVRVDHPISATDFRKWYLRHDLTELAAAVSQQIKVHTMPSTPTKTKAAPTESNPVEPSPSHSSHSLTPEEQATVSFVFEDDIWELTTPRKKRVVSLMGKDEVLGEIVFLNEKVKRVLDRVWYLVQSQQPVGPTNLLRAMSCPSKWKNKRKEKCLLRPITRRRLVDRHGQARRQSSSQKQLPTWTRCRQIRR</sequence>
<dbReference type="STRING" id="50429.A0A2B4SD39"/>
<evidence type="ECO:0000313" key="2">
    <source>
        <dbReference type="EMBL" id="PFX26963.1"/>
    </source>
</evidence>
<comment type="caution">
    <text evidence="2">The sequence shown here is derived from an EMBL/GenBank/DDBJ whole genome shotgun (WGS) entry which is preliminary data.</text>
</comment>
<evidence type="ECO:0000256" key="1">
    <source>
        <dbReference type="SAM" id="MobiDB-lite"/>
    </source>
</evidence>
<feature type="compositionally biased region" description="Polar residues" evidence="1">
    <location>
        <begin position="572"/>
        <end position="583"/>
    </location>
</feature>
<protein>
    <submittedName>
        <fullName evidence="2">Uncharacterized protein</fullName>
    </submittedName>
</protein>
<reference evidence="3" key="1">
    <citation type="journal article" date="2017" name="bioRxiv">
        <title>Comparative analysis of the genomes of Stylophora pistillata and Acropora digitifera provides evidence for extensive differences between species of corals.</title>
        <authorList>
            <person name="Voolstra C.R."/>
            <person name="Li Y."/>
            <person name="Liew Y.J."/>
            <person name="Baumgarten S."/>
            <person name="Zoccola D."/>
            <person name="Flot J.-F."/>
            <person name="Tambutte S."/>
            <person name="Allemand D."/>
            <person name="Aranda M."/>
        </authorList>
    </citation>
    <scope>NUCLEOTIDE SEQUENCE [LARGE SCALE GENOMIC DNA]</scope>
</reference>
<evidence type="ECO:0000313" key="3">
    <source>
        <dbReference type="Proteomes" id="UP000225706"/>
    </source>
</evidence>
<dbReference type="OrthoDB" id="10496966at2759"/>
<name>A0A2B4SD39_STYPI</name>
<keyword evidence="3" id="KW-1185">Reference proteome</keyword>